<dbReference type="PANTHER" id="PTHR30100:SF1">
    <property type="entry name" value="PHOSPHATE ACYLTRANSFERASE"/>
    <property type="match status" value="1"/>
</dbReference>
<dbReference type="Gene3D" id="3.40.718.10">
    <property type="entry name" value="Isopropylmalate Dehydrogenase"/>
    <property type="match status" value="1"/>
</dbReference>
<dbReference type="SUPFAM" id="SSF53659">
    <property type="entry name" value="Isocitrate/Isopropylmalate dehydrogenase-like"/>
    <property type="match status" value="1"/>
</dbReference>
<evidence type="ECO:0000256" key="5">
    <source>
        <dbReference type="ARBA" id="ARBA00023098"/>
    </source>
</evidence>
<dbReference type="GO" id="GO:0006633">
    <property type="term" value="P:fatty acid biosynthetic process"/>
    <property type="evidence" value="ECO:0007669"/>
    <property type="project" value="UniProtKB-UniRule"/>
</dbReference>
<keyword evidence="5 10" id="KW-0443">Lipid metabolism</keyword>
<evidence type="ECO:0000256" key="10">
    <source>
        <dbReference type="HAMAP-Rule" id="MF_00019"/>
    </source>
</evidence>
<comment type="function">
    <text evidence="10">Catalyzes the reversible formation of acyl-phosphate (acyl-PO(4)) from acyl-[acyl-carrier-protein] (acyl-ACP). This enzyme utilizes acyl-ACP as fatty acyl donor, but not acyl-CoA.</text>
</comment>
<accession>A0A9C9NGT2</accession>
<comment type="pathway">
    <text evidence="10">Lipid metabolism; phospholipid metabolism.</text>
</comment>
<comment type="catalytic activity">
    <reaction evidence="1 10">
        <text>a fatty acyl-[ACP] + phosphate = an acyl phosphate + holo-[ACP]</text>
        <dbReference type="Rhea" id="RHEA:42292"/>
        <dbReference type="Rhea" id="RHEA-COMP:9685"/>
        <dbReference type="Rhea" id="RHEA-COMP:14125"/>
        <dbReference type="ChEBI" id="CHEBI:43474"/>
        <dbReference type="ChEBI" id="CHEBI:59918"/>
        <dbReference type="ChEBI" id="CHEBI:64479"/>
        <dbReference type="ChEBI" id="CHEBI:138651"/>
        <dbReference type="EC" id="2.3.1.274"/>
    </reaction>
</comment>
<reference evidence="11" key="1">
    <citation type="journal article" date="2020" name="mSystems">
        <title>Genome- and Community-Level Interaction Insights into Carbon Utilization and Element Cycling Functions of Hydrothermarchaeota in Hydrothermal Sediment.</title>
        <authorList>
            <person name="Zhou Z."/>
            <person name="Liu Y."/>
            <person name="Xu W."/>
            <person name="Pan J."/>
            <person name="Luo Z.H."/>
            <person name="Li M."/>
        </authorList>
    </citation>
    <scope>NUCLEOTIDE SEQUENCE</scope>
    <source>
        <strain evidence="11">HyVt-347</strain>
    </source>
</reference>
<comment type="subcellular location">
    <subcellularLocation>
        <location evidence="10">Cytoplasm</location>
    </subcellularLocation>
    <text evidence="10">Associated with the membrane possibly through PlsY.</text>
</comment>
<organism evidence="11 12">
    <name type="scientific">Aurantimonas coralicida</name>
    <dbReference type="NCBI Taxonomy" id="182270"/>
    <lineage>
        <taxon>Bacteria</taxon>
        <taxon>Pseudomonadati</taxon>
        <taxon>Pseudomonadota</taxon>
        <taxon>Alphaproteobacteria</taxon>
        <taxon>Hyphomicrobiales</taxon>
        <taxon>Aurantimonadaceae</taxon>
        <taxon>Aurantimonas</taxon>
    </lineage>
</organism>
<keyword evidence="6 10" id="KW-0594">Phospholipid biosynthesis</keyword>
<keyword evidence="11" id="KW-0012">Acyltransferase</keyword>
<evidence type="ECO:0000313" key="12">
    <source>
        <dbReference type="Proteomes" id="UP000885680"/>
    </source>
</evidence>
<dbReference type="InterPro" id="IPR012281">
    <property type="entry name" value="Phospholipid_synth_PlsX-like"/>
</dbReference>
<dbReference type="Pfam" id="PF02504">
    <property type="entry name" value="FA_synthesis"/>
    <property type="match status" value="1"/>
</dbReference>
<evidence type="ECO:0000256" key="2">
    <source>
        <dbReference type="ARBA" id="ARBA00022490"/>
    </source>
</evidence>
<keyword evidence="7 10" id="KW-1208">Phospholipid metabolism</keyword>
<evidence type="ECO:0000256" key="9">
    <source>
        <dbReference type="ARBA" id="ARBA00046608"/>
    </source>
</evidence>
<comment type="caution">
    <text evidence="11">The sequence shown here is derived from an EMBL/GenBank/DDBJ whole genome shotgun (WGS) entry which is preliminary data.</text>
</comment>
<evidence type="ECO:0000256" key="4">
    <source>
        <dbReference type="ARBA" id="ARBA00022679"/>
    </source>
</evidence>
<dbReference type="PIRSF" id="PIRSF002465">
    <property type="entry name" value="Phsphlp_syn_PlsX"/>
    <property type="match status" value="1"/>
</dbReference>
<gene>
    <name evidence="10 11" type="primary">plsX</name>
    <name evidence="11" type="ORF">ENH89_12075</name>
</gene>
<sequence>MKTRIDEKSTVAVRAQTDIFAPRRPGALQESERPLNSKTGITISIDAMGGDHGPDVVLAGAAIALKRHPDTRFVLFGQSDLVMPLLDADPELAAASTFHHCEISIRMDDKPSQALRQGRYKSSMWRAIEAVKTREADVAVSAGNTGALMAMAKFCLRTMANIERPAIAAIWPTLRGDSIVLDVGATIGADAQQLIDFSMMGGAMARALFGVERPTVGLLNIGVEEVKGQDEIREAGRFLKETPLSGIDYRGFVEGDDLGKGTVDVVVTEGFTGNIALKTAEGTAKQIGAYLRAAMSQTWLAKAGYILARSAFERLRDKMDPRKANGGVFLGLNGIVIKSHGGTDAEGIAAAIDLAHAMARNGLREKIEADLNSFYLRVSEEAVAIPESNPQ</sequence>
<proteinExistence type="inferred from homology"/>
<dbReference type="PANTHER" id="PTHR30100">
    <property type="entry name" value="FATTY ACID/PHOSPHOLIPID SYNTHESIS PROTEIN PLSX"/>
    <property type="match status" value="1"/>
</dbReference>
<dbReference type="GO" id="GO:0008654">
    <property type="term" value="P:phospholipid biosynthetic process"/>
    <property type="evidence" value="ECO:0007669"/>
    <property type="project" value="UniProtKB-KW"/>
</dbReference>
<dbReference type="Proteomes" id="UP000885680">
    <property type="component" value="Unassembled WGS sequence"/>
</dbReference>
<dbReference type="InterPro" id="IPR003664">
    <property type="entry name" value="FA_synthesis"/>
</dbReference>
<dbReference type="GO" id="GO:0005737">
    <property type="term" value="C:cytoplasm"/>
    <property type="evidence" value="ECO:0007669"/>
    <property type="project" value="UniProtKB-SubCell"/>
</dbReference>
<keyword evidence="3 10" id="KW-0444">Lipid biosynthesis</keyword>
<evidence type="ECO:0000256" key="1">
    <source>
        <dbReference type="ARBA" id="ARBA00001232"/>
    </source>
</evidence>
<evidence type="ECO:0000256" key="6">
    <source>
        <dbReference type="ARBA" id="ARBA00023209"/>
    </source>
</evidence>
<protein>
    <recommendedName>
        <fullName evidence="8 10">Phosphate acyltransferase</fullName>
        <ecNumber evidence="8 10">2.3.1.274</ecNumber>
    </recommendedName>
    <alternativeName>
        <fullName evidence="10">Acyl-ACP phosphotransacylase</fullName>
    </alternativeName>
    <alternativeName>
        <fullName evidence="10">Acyl-[acyl-carrier-protein]--phosphate acyltransferase</fullName>
    </alternativeName>
    <alternativeName>
        <fullName evidence="10">Phosphate-acyl-ACP acyltransferase</fullName>
    </alternativeName>
</protein>
<dbReference type="HAMAP" id="MF_00019">
    <property type="entry name" value="PlsX"/>
    <property type="match status" value="1"/>
</dbReference>
<dbReference type="EC" id="2.3.1.274" evidence="8 10"/>
<name>A0A9C9NGT2_9HYPH</name>
<evidence type="ECO:0000256" key="8">
    <source>
        <dbReference type="ARBA" id="ARBA00024069"/>
    </source>
</evidence>
<evidence type="ECO:0000256" key="7">
    <source>
        <dbReference type="ARBA" id="ARBA00023264"/>
    </source>
</evidence>
<keyword evidence="2 10" id="KW-0963">Cytoplasm</keyword>
<dbReference type="NCBIfam" id="TIGR00182">
    <property type="entry name" value="plsX"/>
    <property type="match status" value="1"/>
</dbReference>
<dbReference type="GO" id="GO:0043811">
    <property type="term" value="F:phosphate:acyl-[acyl carrier protein] acyltransferase activity"/>
    <property type="evidence" value="ECO:0007669"/>
    <property type="project" value="UniProtKB-UniRule"/>
</dbReference>
<evidence type="ECO:0000256" key="3">
    <source>
        <dbReference type="ARBA" id="ARBA00022516"/>
    </source>
</evidence>
<dbReference type="AlphaFoldDB" id="A0A9C9NGT2"/>
<comment type="subunit">
    <text evidence="9 10">Homodimer. Probably interacts with PlsY.</text>
</comment>
<evidence type="ECO:0000313" key="11">
    <source>
        <dbReference type="EMBL" id="HEU01060.1"/>
    </source>
</evidence>
<keyword evidence="4 10" id="KW-0808">Transferase</keyword>
<dbReference type="EMBL" id="DRGN01000173">
    <property type="protein sequence ID" value="HEU01060.1"/>
    <property type="molecule type" value="Genomic_DNA"/>
</dbReference>
<comment type="similarity">
    <text evidence="10">Belongs to the PlsX family.</text>
</comment>